<evidence type="ECO:0000256" key="2">
    <source>
        <dbReference type="ARBA" id="ARBA00004496"/>
    </source>
</evidence>
<dbReference type="SUPFAM" id="SSF52540">
    <property type="entry name" value="P-loop containing nucleoside triphosphate hydrolases"/>
    <property type="match status" value="1"/>
</dbReference>
<dbReference type="InterPro" id="IPR058922">
    <property type="entry name" value="WHD_DRP"/>
</dbReference>
<feature type="domain" description="Disease resistance protein winged helix" evidence="12">
    <location>
        <begin position="407"/>
        <end position="478"/>
    </location>
</feature>
<evidence type="ECO:0000256" key="5">
    <source>
        <dbReference type="ARBA" id="ARBA00022614"/>
    </source>
</evidence>
<dbReference type="Proteomes" id="UP000653305">
    <property type="component" value="Unassembled WGS sequence"/>
</dbReference>
<evidence type="ECO:0000259" key="12">
    <source>
        <dbReference type="Pfam" id="PF23559"/>
    </source>
</evidence>
<dbReference type="InterPro" id="IPR042197">
    <property type="entry name" value="Apaf_helical"/>
</dbReference>
<keyword evidence="10" id="KW-0067">ATP-binding</keyword>
<dbReference type="GO" id="GO:0009626">
    <property type="term" value="P:plant-type hypersensitive response"/>
    <property type="evidence" value="ECO:0007669"/>
    <property type="project" value="UniProtKB-KW"/>
</dbReference>
<dbReference type="InterPro" id="IPR044974">
    <property type="entry name" value="Disease_R_plants"/>
</dbReference>
<feature type="domain" description="NB-ARC" evidence="11">
    <location>
        <begin position="155"/>
        <end position="321"/>
    </location>
</feature>
<dbReference type="FunFam" id="1.10.10.10:FF:000322">
    <property type="entry name" value="Probable disease resistance protein At1g63360"/>
    <property type="match status" value="1"/>
</dbReference>
<evidence type="ECO:0000256" key="3">
    <source>
        <dbReference type="ARBA" id="ARBA00008894"/>
    </source>
</evidence>
<dbReference type="PANTHER" id="PTHR23155">
    <property type="entry name" value="DISEASE RESISTANCE PROTEIN RP"/>
    <property type="match status" value="1"/>
</dbReference>
<keyword evidence="7" id="KW-0677">Repeat</keyword>
<dbReference type="FunFam" id="3.40.50.300:FF:001091">
    <property type="entry name" value="Probable disease resistance protein At1g61300"/>
    <property type="match status" value="1"/>
</dbReference>
<evidence type="ECO:0000256" key="6">
    <source>
        <dbReference type="ARBA" id="ARBA00022667"/>
    </source>
</evidence>
<dbReference type="Gene3D" id="1.20.5.4130">
    <property type="match status" value="1"/>
</dbReference>
<keyword evidence="14" id="KW-1185">Reference proteome</keyword>
<evidence type="ECO:0000256" key="8">
    <source>
        <dbReference type="ARBA" id="ARBA00022741"/>
    </source>
</evidence>
<dbReference type="InterPro" id="IPR002182">
    <property type="entry name" value="NB-ARC"/>
</dbReference>
<dbReference type="PRINTS" id="PR00364">
    <property type="entry name" value="DISEASERSIST"/>
</dbReference>
<dbReference type="Gene3D" id="3.40.50.300">
    <property type="entry name" value="P-loop containing nucleotide triphosphate hydrolases"/>
    <property type="match status" value="1"/>
</dbReference>
<dbReference type="SUPFAM" id="SSF52058">
    <property type="entry name" value="L domain-like"/>
    <property type="match status" value="1"/>
</dbReference>
<evidence type="ECO:0000256" key="7">
    <source>
        <dbReference type="ARBA" id="ARBA00022737"/>
    </source>
</evidence>
<dbReference type="GO" id="GO:0051607">
    <property type="term" value="P:defense response to virus"/>
    <property type="evidence" value="ECO:0007669"/>
    <property type="project" value="UniProtKB-ARBA"/>
</dbReference>
<comment type="function">
    <text evidence="1">Confers resistance to late blight (Phytophthora infestans) races carrying the avirulence gene Avr1. Resistance proteins guard the plant against pathogens that contain an appropriate avirulence protein via an indirect interaction with this avirulence protein. That triggers a defense system including the hypersensitive response, which restricts the pathogen growth.</text>
</comment>
<dbReference type="InterPro" id="IPR036388">
    <property type="entry name" value="WH-like_DNA-bd_sf"/>
</dbReference>
<evidence type="ECO:0000313" key="14">
    <source>
        <dbReference type="Proteomes" id="UP000653305"/>
    </source>
</evidence>
<dbReference type="GO" id="GO:0043531">
    <property type="term" value="F:ADP binding"/>
    <property type="evidence" value="ECO:0007669"/>
    <property type="project" value="InterPro"/>
</dbReference>
<dbReference type="Gene3D" id="3.80.10.10">
    <property type="entry name" value="Ribonuclease Inhibitor"/>
    <property type="match status" value="1"/>
</dbReference>
<gene>
    <name evidence="13" type="ORF">PHJA_001186100</name>
</gene>
<dbReference type="Gene3D" id="1.10.8.430">
    <property type="entry name" value="Helical domain of apoptotic protease-activating factors"/>
    <property type="match status" value="1"/>
</dbReference>
<keyword evidence="5" id="KW-0433">Leucine-rich repeat</keyword>
<keyword evidence="4" id="KW-0963">Cytoplasm</keyword>
<accession>A0A830BWQ9</accession>
<keyword evidence="8" id="KW-0547">Nucleotide-binding</keyword>
<protein>
    <submittedName>
        <fullName evidence="13">Putative late blight resistance protein homolog r1a-6</fullName>
    </submittedName>
</protein>
<dbReference type="FunFam" id="1.10.8.430:FF:000003">
    <property type="entry name" value="Probable disease resistance protein At5g66910"/>
    <property type="match status" value="1"/>
</dbReference>
<dbReference type="GO" id="GO:0005524">
    <property type="term" value="F:ATP binding"/>
    <property type="evidence" value="ECO:0007669"/>
    <property type="project" value="UniProtKB-KW"/>
</dbReference>
<dbReference type="AlphaFoldDB" id="A0A830BWQ9"/>
<dbReference type="GO" id="GO:0005737">
    <property type="term" value="C:cytoplasm"/>
    <property type="evidence" value="ECO:0007669"/>
    <property type="project" value="UniProtKB-SubCell"/>
</dbReference>
<keyword evidence="9" id="KW-0611">Plant defense</keyword>
<dbReference type="EMBL" id="BMAC01000217">
    <property type="protein sequence ID" value="GFP90422.1"/>
    <property type="molecule type" value="Genomic_DNA"/>
</dbReference>
<proteinExistence type="inferred from homology"/>
<dbReference type="Pfam" id="PF23559">
    <property type="entry name" value="WHD_DRP"/>
    <property type="match status" value="1"/>
</dbReference>
<dbReference type="Gene3D" id="1.10.10.10">
    <property type="entry name" value="Winged helix-like DNA-binding domain superfamily/Winged helix DNA-binding domain"/>
    <property type="match status" value="1"/>
</dbReference>
<dbReference type="InterPro" id="IPR032675">
    <property type="entry name" value="LRR_dom_sf"/>
</dbReference>
<comment type="subcellular location">
    <subcellularLocation>
        <location evidence="2">Cytoplasm</location>
    </subcellularLocation>
</comment>
<dbReference type="Pfam" id="PF00931">
    <property type="entry name" value="NB-ARC"/>
    <property type="match status" value="1"/>
</dbReference>
<evidence type="ECO:0000313" key="13">
    <source>
        <dbReference type="EMBL" id="GFP90422.1"/>
    </source>
</evidence>
<dbReference type="OrthoDB" id="1357022at2759"/>
<sequence length="854" mass="96777">MAAYGALVFVMHIVEQIQSHPLRPPISLDKKLAQSLTDNVTFLQDYLENDSSVDNEEADALECRIADAAYAAEDIIESHIVDQKENINSIDFYKSMQKVIGVLESIKRDVAETKEKTVKIQDDDYQLLHRNPMPAAAAASMGQNSTTVGLDDILIQVMDKLTGQQSNRQIIPIVGMGGIGKTTLARNIYVNPLIVQYFDFRGWATISQEFNSKEILLEVLACLNITGVFGQMSKQELGDKLYKSLFGPRYLIVMDDIWSIEAWDEVKTFFPDNCSDGSAIVLTTRLSNLASQLSGSDDALNMSFLDEDKSWNLFCNTVFGEEGGCPIELEEIGKEVVKSCKGLPLSIAVIGGMLSRHKQTPEYWEHILENLNPILNSEDNEHCLKILRMSYKVLPVHLKPCFLYMGVFPEDSVIDVSKLIKLWVAEGFLKPIGGKSLEVVAEEYLKDLVDRNLILVYNMGYKGEIDNCKIHDLLRDLCLKESQKGKFLCIKRPHDLKSSHDFQNLRRVGFHQNTRNEPYGTSQPASLRSLVCYFGDGTRYLPFLGCRLLRVLMAPDKLSYNQGNYSPETIFQQLNLRFLEIVFNDIYEVPSQLDQFWNLHTLHVINGIRGDVAAPIEIWKMPQLRHVIIERLKLPDIPPMDDVVLRNLQTLENVKNFKCGEKVVKRIPNIKKLGIYYEDDGDYCLDNLCRLRALELLSCDFGYSLNDQSQSCLLPYLSELTLVGTRLHWDDVIMTKVGTLPCLQVLKLISFTGSEWETVDGQFGSLKCLQISSCWGLEYWRTESTHFPCLEHLVLRGLYNLKDIPLEIGHILTMKSIELKICSEPAIISAKKIREEQVELGNVGLQVIVHGDRG</sequence>
<name>A0A830BWQ9_9LAMI</name>
<organism evidence="13 14">
    <name type="scientific">Phtheirospermum japonicum</name>
    <dbReference type="NCBI Taxonomy" id="374723"/>
    <lineage>
        <taxon>Eukaryota</taxon>
        <taxon>Viridiplantae</taxon>
        <taxon>Streptophyta</taxon>
        <taxon>Embryophyta</taxon>
        <taxon>Tracheophyta</taxon>
        <taxon>Spermatophyta</taxon>
        <taxon>Magnoliopsida</taxon>
        <taxon>eudicotyledons</taxon>
        <taxon>Gunneridae</taxon>
        <taxon>Pentapetalae</taxon>
        <taxon>asterids</taxon>
        <taxon>lamiids</taxon>
        <taxon>Lamiales</taxon>
        <taxon>Orobanchaceae</taxon>
        <taxon>Orobanchaceae incertae sedis</taxon>
        <taxon>Phtheirospermum</taxon>
    </lineage>
</organism>
<evidence type="ECO:0000256" key="10">
    <source>
        <dbReference type="ARBA" id="ARBA00022840"/>
    </source>
</evidence>
<evidence type="ECO:0000256" key="9">
    <source>
        <dbReference type="ARBA" id="ARBA00022821"/>
    </source>
</evidence>
<comment type="similarity">
    <text evidence="3">Belongs to the disease resistance NB-LRR family.</text>
</comment>
<evidence type="ECO:0000259" key="11">
    <source>
        <dbReference type="Pfam" id="PF00931"/>
    </source>
</evidence>
<comment type="caution">
    <text evidence="13">The sequence shown here is derived from an EMBL/GenBank/DDBJ whole genome shotgun (WGS) entry which is preliminary data.</text>
</comment>
<evidence type="ECO:0000256" key="1">
    <source>
        <dbReference type="ARBA" id="ARBA00002074"/>
    </source>
</evidence>
<keyword evidence="6" id="KW-0381">Hypersensitive response</keyword>
<evidence type="ECO:0000256" key="4">
    <source>
        <dbReference type="ARBA" id="ARBA00022490"/>
    </source>
</evidence>
<dbReference type="InterPro" id="IPR027417">
    <property type="entry name" value="P-loop_NTPase"/>
</dbReference>
<reference evidence="13" key="1">
    <citation type="submission" date="2020-07" db="EMBL/GenBank/DDBJ databases">
        <title>Ethylene signaling mediates host invasion by parasitic plants.</title>
        <authorList>
            <person name="Yoshida S."/>
        </authorList>
    </citation>
    <scope>NUCLEOTIDE SEQUENCE</scope>
    <source>
        <strain evidence="13">Okayama</strain>
    </source>
</reference>
<dbReference type="PANTHER" id="PTHR23155:SF1152">
    <property type="entry name" value="AAA+ ATPASE DOMAIN-CONTAINING PROTEIN"/>
    <property type="match status" value="1"/>
</dbReference>